<dbReference type="Gene3D" id="3.40.50.1360">
    <property type="match status" value="1"/>
</dbReference>
<sequence>MIRARLAERGAVRSVDLAAEMNVSLVTVRRDLLELRDLGEVELAHGGATVAGGRVPPPDRRDRTGVRVEAKRSIARAASAFVSPGDVVYLDSGTTCAAMVSSLAEIVGITVVTNDLATAIDLVEAAPGMSVVIAAGRVDGATLSAVGELFPPVLQNFVFDAVFLSASAWNVGTGATTGALSYAAVKRSVLARAKRKYLLVDSSKFGAVEAHVVARLSDLDAVVTDDALAADVVSDAGSAGVALVLGESGSVS</sequence>
<dbReference type="SUPFAM" id="SSF46785">
    <property type="entry name" value="Winged helix' DNA-binding domain"/>
    <property type="match status" value="1"/>
</dbReference>
<evidence type="ECO:0000313" key="8">
    <source>
        <dbReference type="Proteomes" id="UP001155240"/>
    </source>
</evidence>
<dbReference type="SUPFAM" id="SSF100950">
    <property type="entry name" value="NagB/RpiA/CoA transferase-like"/>
    <property type="match status" value="1"/>
</dbReference>
<evidence type="ECO:0000313" key="7">
    <source>
        <dbReference type="EMBL" id="MCM6761659.1"/>
    </source>
</evidence>
<dbReference type="InterPro" id="IPR014036">
    <property type="entry name" value="DeoR-like_C"/>
</dbReference>
<dbReference type="SMART" id="SM01134">
    <property type="entry name" value="DeoRC"/>
    <property type="match status" value="1"/>
</dbReference>
<proteinExistence type="predicted"/>
<evidence type="ECO:0000259" key="6">
    <source>
        <dbReference type="PROSITE" id="PS51000"/>
    </source>
</evidence>
<feature type="domain" description="HTH deoR-type" evidence="6">
    <location>
        <begin position="1"/>
        <end position="50"/>
    </location>
</feature>
<name>A0A9X2DZJ7_9MICO</name>
<dbReference type="PROSITE" id="PS51000">
    <property type="entry name" value="HTH_DEOR_2"/>
    <property type="match status" value="1"/>
</dbReference>
<keyword evidence="3" id="KW-0805">Transcription regulation</keyword>
<dbReference type="PRINTS" id="PR00037">
    <property type="entry name" value="HTHLACR"/>
</dbReference>
<dbReference type="InterPro" id="IPR036390">
    <property type="entry name" value="WH_DNA-bd_sf"/>
</dbReference>
<evidence type="ECO:0000256" key="5">
    <source>
        <dbReference type="ARBA" id="ARBA00024937"/>
    </source>
</evidence>
<dbReference type="EMBL" id="JAMRYM010000009">
    <property type="protein sequence ID" value="MCM6761659.1"/>
    <property type="molecule type" value="Genomic_DNA"/>
</dbReference>
<protein>
    <recommendedName>
        <fullName evidence="1">Lactose phosphotransferase system repressor</fullName>
    </recommendedName>
</protein>
<dbReference type="GO" id="GO:0003700">
    <property type="term" value="F:DNA-binding transcription factor activity"/>
    <property type="evidence" value="ECO:0007669"/>
    <property type="project" value="InterPro"/>
</dbReference>
<reference evidence="7" key="1">
    <citation type="submission" date="2022-06" db="EMBL/GenBank/DDBJ databases">
        <title>Whole genome shotgun sequencing (WGS) of Rathayibacter sp. ZW T2_19, isolated from stored onions (Allium cepa).</title>
        <authorList>
            <person name="Stoll D.A."/>
            <person name="Huch M."/>
        </authorList>
    </citation>
    <scope>NUCLEOTIDE SEQUENCE</scope>
    <source>
        <strain evidence="7">ZW T2_19</strain>
    </source>
</reference>
<keyword evidence="7" id="KW-0238">DNA-binding</keyword>
<dbReference type="InterPro" id="IPR001034">
    <property type="entry name" value="DeoR_HTH"/>
</dbReference>
<evidence type="ECO:0000256" key="3">
    <source>
        <dbReference type="ARBA" id="ARBA00023015"/>
    </source>
</evidence>
<dbReference type="InterPro" id="IPR037171">
    <property type="entry name" value="NagB/RpiA_transferase-like"/>
</dbReference>
<dbReference type="RefSeq" id="WP_251944101.1">
    <property type="nucleotide sequence ID" value="NZ_JAMRYM010000009.1"/>
</dbReference>
<evidence type="ECO:0000256" key="1">
    <source>
        <dbReference type="ARBA" id="ARBA00021390"/>
    </source>
</evidence>
<keyword evidence="4" id="KW-0804">Transcription</keyword>
<dbReference type="GO" id="GO:0003677">
    <property type="term" value="F:DNA binding"/>
    <property type="evidence" value="ECO:0007669"/>
    <property type="project" value="UniProtKB-KW"/>
</dbReference>
<dbReference type="PANTHER" id="PTHR30363:SF4">
    <property type="entry name" value="GLYCEROL-3-PHOSPHATE REGULON REPRESSOR"/>
    <property type="match status" value="1"/>
</dbReference>
<comment type="function">
    <text evidence="5">Repressor of the lactose catabolism operon. Galactose-6-phosphate is the inducer.</text>
</comment>
<dbReference type="AlphaFoldDB" id="A0A9X2DZJ7"/>
<dbReference type="Proteomes" id="UP001155240">
    <property type="component" value="Unassembled WGS sequence"/>
</dbReference>
<accession>A0A9X2DZJ7</accession>
<evidence type="ECO:0000256" key="4">
    <source>
        <dbReference type="ARBA" id="ARBA00023163"/>
    </source>
</evidence>
<comment type="caution">
    <text evidence="7">The sequence shown here is derived from an EMBL/GenBank/DDBJ whole genome shotgun (WGS) entry which is preliminary data.</text>
</comment>
<dbReference type="SMART" id="SM00420">
    <property type="entry name" value="HTH_DEOR"/>
    <property type="match status" value="1"/>
</dbReference>
<dbReference type="Pfam" id="PF08220">
    <property type="entry name" value="HTH_DeoR"/>
    <property type="match status" value="1"/>
</dbReference>
<evidence type="ECO:0000256" key="2">
    <source>
        <dbReference type="ARBA" id="ARBA00022491"/>
    </source>
</evidence>
<dbReference type="InterPro" id="IPR050313">
    <property type="entry name" value="Carb_Metab_HTH_regulators"/>
</dbReference>
<keyword evidence="8" id="KW-1185">Reference proteome</keyword>
<dbReference type="PANTHER" id="PTHR30363">
    <property type="entry name" value="HTH-TYPE TRANSCRIPTIONAL REGULATOR SRLR-RELATED"/>
    <property type="match status" value="1"/>
</dbReference>
<organism evidence="7 8">
    <name type="scientific">Rathayibacter rubneri</name>
    <dbReference type="NCBI Taxonomy" id="2950106"/>
    <lineage>
        <taxon>Bacteria</taxon>
        <taxon>Bacillati</taxon>
        <taxon>Actinomycetota</taxon>
        <taxon>Actinomycetes</taxon>
        <taxon>Micrococcales</taxon>
        <taxon>Microbacteriaceae</taxon>
        <taxon>Rathayibacter</taxon>
    </lineage>
</organism>
<dbReference type="Pfam" id="PF00455">
    <property type="entry name" value="DeoRC"/>
    <property type="match status" value="1"/>
</dbReference>
<keyword evidence="2" id="KW-0678">Repressor</keyword>
<gene>
    <name evidence="7" type="ORF">NB037_04430</name>
</gene>